<dbReference type="AlphaFoldDB" id="A0A376A9L5"/>
<organism evidence="2 3">
    <name type="scientific">Ciceribacter selenitireducens ATCC BAA-1503</name>
    <dbReference type="NCBI Taxonomy" id="1336235"/>
    <lineage>
        <taxon>Bacteria</taxon>
        <taxon>Pseudomonadati</taxon>
        <taxon>Pseudomonadota</taxon>
        <taxon>Alphaproteobacteria</taxon>
        <taxon>Hyphomicrobiales</taxon>
        <taxon>Rhizobiaceae</taxon>
        <taxon>Ciceribacter</taxon>
    </lineage>
</organism>
<dbReference type="OrthoDB" id="8404520at2"/>
<evidence type="ECO:0008006" key="4">
    <source>
        <dbReference type="Google" id="ProtNLM"/>
    </source>
</evidence>
<dbReference type="RefSeq" id="WP_115671661.1">
    <property type="nucleotide sequence ID" value="NZ_UEYP01000011.1"/>
</dbReference>
<feature type="transmembrane region" description="Helical" evidence="1">
    <location>
        <begin position="92"/>
        <end position="113"/>
    </location>
</feature>
<accession>A0A376A9L5</accession>
<name>A0A376A9L5_9HYPH</name>
<keyword evidence="1" id="KW-0472">Membrane</keyword>
<feature type="transmembrane region" description="Helical" evidence="1">
    <location>
        <begin position="21"/>
        <end position="40"/>
    </location>
</feature>
<evidence type="ECO:0000313" key="2">
    <source>
        <dbReference type="EMBL" id="SSC64484.1"/>
    </source>
</evidence>
<dbReference type="Proteomes" id="UP000254764">
    <property type="component" value="Unassembled WGS sequence"/>
</dbReference>
<proteinExistence type="predicted"/>
<protein>
    <recommendedName>
        <fullName evidence="4">Transmembrane protein</fullName>
    </recommendedName>
</protein>
<gene>
    <name evidence="2" type="ORF">RHIZ70_192</name>
</gene>
<keyword evidence="3" id="KW-1185">Reference proteome</keyword>
<sequence length="130" mass="13960">MFLDDDIAKARPWFDRIIQGGRLALFAMLAATVLLIGIAADAQAETTAAPAAQTLATIDPMTTASTPVVAPLLTTSAHRLPLLQTETLADRYILLGLMMLCFAAMAAGSLALWRSSLKELLRVQARRHDA</sequence>
<dbReference type="EMBL" id="UEYP01000011">
    <property type="protein sequence ID" value="SSC64484.1"/>
    <property type="molecule type" value="Genomic_DNA"/>
</dbReference>
<evidence type="ECO:0000256" key="1">
    <source>
        <dbReference type="SAM" id="Phobius"/>
    </source>
</evidence>
<evidence type="ECO:0000313" key="3">
    <source>
        <dbReference type="Proteomes" id="UP000254764"/>
    </source>
</evidence>
<keyword evidence="1" id="KW-1133">Transmembrane helix</keyword>
<reference evidence="3" key="1">
    <citation type="submission" date="2018-07" db="EMBL/GenBank/DDBJ databases">
        <authorList>
            <person name="Peiro R."/>
            <person name="Begona"/>
            <person name="Cbmso G."/>
            <person name="Lopez M."/>
            <person name="Gonzalez S."/>
        </authorList>
    </citation>
    <scope>NUCLEOTIDE SEQUENCE [LARGE SCALE GENOMIC DNA]</scope>
</reference>
<keyword evidence="1" id="KW-0812">Transmembrane</keyword>